<dbReference type="PANTHER" id="PTHR30522">
    <property type="entry name" value="NUCLEOSIDE TRIPHOSPHATE PYROPHOSPHOHYDROLASE"/>
    <property type="match status" value="1"/>
</dbReference>
<protein>
    <submittedName>
        <fullName evidence="3">Nucleoside triphosphate pyrophosphohydrolase</fullName>
        <ecNumber evidence="3">3.6.1.9</ecNumber>
    </submittedName>
</protein>
<keyword evidence="3" id="KW-0378">Hydrolase</keyword>
<evidence type="ECO:0000259" key="2">
    <source>
        <dbReference type="Pfam" id="PF03819"/>
    </source>
</evidence>
<comment type="caution">
    <text evidence="3">The sequence shown here is derived from an EMBL/GenBank/DDBJ whole genome shotgun (WGS) entry which is preliminary data.</text>
</comment>
<dbReference type="EC" id="3.6.1.9" evidence="3"/>
<feature type="domain" description="NTP pyrophosphohydrolase MazG-like" evidence="2">
    <location>
        <begin position="30"/>
        <end position="103"/>
    </location>
</feature>
<dbReference type="SUPFAM" id="SSF101386">
    <property type="entry name" value="all-alpha NTP pyrophosphatases"/>
    <property type="match status" value="2"/>
</dbReference>
<proteinExistence type="predicted"/>
<evidence type="ECO:0000313" key="4">
    <source>
        <dbReference type="Proteomes" id="UP001320715"/>
    </source>
</evidence>
<dbReference type="Proteomes" id="UP001320715">
    <property type="component" value="Unassembled WGS sequence"/>
</dbReference>
<dbReference type="RefSeq" id="WP_252915471.1">
    <property type="nucleotide sequence ID" value="NZ_JAAAML010000001.1"/>
</dbReference>
<dbReference type="InterPro" id="IPR048011">
    <property type="entry name" value="NTP-PPase_MazG-like_C"/>
</dbReference>
<sequence length="273" mass="30615">MKPSRDISGLIEIMAALRNPETGCPWDIKQDFNSIKPYTIEEAYEVADAIERKDYEDLCDELGDLLLQVVFHTRMAEEQELFSFEDVVEAITRKMIRRHPHVFDRSDADTPDKVKAQWAEIKAAEKAERQARRTARGLPETETPGQLTGVPRALPALMEALKLQEAASRVGFDWGAAGPVLDKIEEEIAELRAEIASGRSEKAADELGDVIFAVANLARHLKSDPEHALRTTNTKFRTRFAHVEAELARQGKTPGEATLNEMEALWQAAKSEH</sequence>
<keyword evidence="4" id="KW-1185">Reference proteome</keyword>
<dbReference type="CDD" id="cd11529">
    <property type="entry name" value="NTP-PPase_MazG_Cterm"/>
    <property type="match status" value="1"/>
</dbReference>
<evidence type="ECO:0000313" key="3">
    <source>
        <dbReference type="EMBL" id="MCO6408328.1"/>
    </source>
</evidence>
<dbReference type="NCBIfam" id="TIGR00444">
    <property type="entry name" value="mazG"/>
    <property type="match status" value="1"/>
</dbReference>
<dbReference type="GO" id="GO:0047429">
    <property type="term" value="F:nucleoside triphosphate diphosphatase activity"/>
    <property type="evidence" value="ECO:0007669"/>
    <property type="project" value="UniProtKB-EC"/>
</dbReference>
<dbReference type="NCBIfam" id="NF007113">
    <property type="entry name" value="PRK09562.1"/>
    <property type="match status" value="1"/>
</dbReference>
<dbReference type="Pfam" id="PF03819">
    <property type="entry name" value="MazG"/>
    <property type="match status" value="2"/>
</dbReference>
<evidence type="ECO:0000256" key="1">
    <source>
        <dbReference type="SAM" id="MobiDB-lite"/>
    </source>
</evidence>
<dbReference type="Gene3D" id="1.10.287.1080">
    <property type="entry name" value="MazG-like"/>
    <property type="match status" value="2"/>
</dbReference>
<reference evidence="3 4" key="1">
    <citation type="submission" date="2020-01" db="EMBL/GenBank/DDBJ databases">
        <title>Genomes of bacteria type strains.</title>
        <authorList>
            <person name="Chen J."/>
            <person name="Zhu S."/>
            <person name="Yang J."/>
        </authorList>
    </citation>
    <scope>NUCLEOTIDE SEQUENCE [LARGE SCALE GENOMIC DNA]</scope>
    <source>
        <strain evidence="3 4">DSM 16655</strain>
    </source>
</reference>
<gene>
    <name evidence="3" type="primary">mazG</name>
    <name evidence="3" type="ORF">GTW23_09105</name>
</gene>
<dbReference type="EMBL" id="JAAAML010000001">
    <property type="protein sequence ID" value="MCO6408328.1"/>
    <property type="molecule type" value="Genomic_DNA"/>
</dbReference>
<dbReference type="InterPro" id="IPR048015">
    <property type="entry name" value="NTP-PPase_MazG-like_N"/>
</dbReference>
<name>A0ABT1CQA3_9HYPH</name>
<feature type="domain" description="NTP pyrophosphohydrolase MazG-like" evidence="2">
    <location>
        <begin position="183"/>
        <end position="243"/>
    </location>
</feature>
<organism evidence="3 4">
    <name type="scientific">Hoeflea alexandrii</name>
    <dbReference type="NCBI Taxonomy" id="288436"/>
    <lineage>
        <taxon>Bacteria</taxon>
        <taxon>Pseudomonadati</taxon>
        <taxon>Pseudomonadota</taxon>
        <taxon>Alphaproteobacteria</taxon>
        <taxon>Hyphomicrobiales</taxon>
        <taxon>Rhizobiaceae</taxon>
        <taxon>Hoeflea</taxon>
    </lineage>
</organism>
<dbReference type="InterPro" id="IPR004518">
    <property type="entry name" value="MazG-like_dom"/>
</dbReference>
<feature type="region of interest" description="Disordered" evidence="1">
    <location>
        <begin position="129"/>
        <end position="149"/>
    </location>
</feature>
<dbReference type="PANTHER" id="PTHR30522:SF0">
    <property type="entry name" value="NUCLEOSIDE TRIPHOSPHATE PYROPHOSPHOHYDROLASE"/>
    <property type="match status" value="1"/>
</dbReference>
<accession>A0ABT1CQA3</accession>
<dbReference type="CDD" id="cd11528">
    <property type="entry name" value="NTP-PPase_MazG_Nterm"/>
    <property type="match status" value="1"/>
</dbReference>
<dbReference type="InterPro" id="IPR011551">
    <property type="entry name" value="NTP_PyrPHydrolase_MazG"/>
</dbReference>